<evidence type="ECO:0000256" key="6">
    <source>
        <dbReference type="ARBA" id="ARBA00023004"/>
    </source>
</evidence>
<keyword evidence="5 11" id="KW-0812">Transmembrane</keyword>
<evidence type="ECO:0000256" key="2">
    <source>
        <dbReference type="ARBA" id="ARBA00022448"/>
    </source>
</evidence>
<dbReference type="InterPro" id="IPR039426">
    <property type="entry name" value="TonB-dep_rcpt-like"/>
</dbReference>
<dbReference type="AlphaFoldDB" id="A0A4P6KSW5"/>
<dbReference type="GO" id="GO:0009279">
    <property type="term" value="C:cell outer membrane"/>
    <property type="evidence" value="ECO:0007669"/>
    <property type="project" value="UniProtKB-SubCell"/>
</dbReference>
<evidence type="ECO:0000256" key="8">
    <source>
        <dbReference type="ARBA" id="ARBA00023077"/>
    </source>
</evidence>
<dbReference type="KEGG" id="plue:EWM63_01240"/>
<evidence type="ECO:0000256" key="4">
    <source>
        <dbReference type="ARBA" id="ARBA00022496"/>
    </source>
</evidence>
<dbReference type="EMBL" id="CP035913">
    <property type="protein sequence ID" value="QBE61786.1"/>
    <property type="molecule type" value="Genomic_DNA"/>
</dbReference>
<organism evidence="16 17">
    <name type="scientific">Pseudoduganella lutea</name>
    <dbReference type="NCBI Taxonomy" id="321985"/>
    <lineage>
        <taxon>Bacteria</taxon>
        <taxon>Pseudomonadati</taxon>
        <taxon>Pseudomonadota</taxon>
        <taxon>Betaproteobacteria</taxon>
        <taxon>Burkholderiales</taxon>
        <taxon>Oxalobacteraceae</taxon>
        <taxon>Telluria group</taxon>
        <taxon>Pseudoduganella</taxon>
    </lineage>
</organism>
<evidence type="ECO:0000259" key="15">
    <source>
        <dbReference type="Pfam" id="PF07715"/>
    </source>
</evidence>
<gene>
    <name evidence="16" type="ORF">EWM63_01240</name>
</gene>
<keyword evidence="3 11" id="KW-1134">Transmembrane beta strand</keyword>
<dbReference type="InterPro" id="IPR000531">
    <property type="entry name" value="Beta-barrel_TonB"/>
</dbReference>
<dbReference type="SUPFAM" id="SSF56935">
    <property type="entry name" value="Porins"/>
    <property type="match status" value="1"/>
</dbReference>
<keyword evidence="10 11" id="KW-0998">Cell outer membrane</keyword>
<evidence type="ECO:0000313" key="16">
    <source>
        <dbReference type="EMBL" id="QBE61786.1"/>
    </source>
</evidence>
<dbReference type="PANTHER" id="PTHR32552">
    <property type="entry name" value="FERRICHROME IRON RECEPTOR-RELATED"/>
    <property type="match status" value="1"/>
</dbReference>
<evidence type="ECO:0000256" key="11">
    <source>
        <dbReference type="PROSITE-ProRule" id="PRU01360"/>
    </source>
</evidence>
<dbReference type="InterPro" id="IPR012910">
    <property type="entry name" value="Plug_dom"/>
</dbReference>
<protein>
    <submittedName>
        <fullName evidence="16">TonB-dependent receptor</fullName>
    </submittedName>
</protein>
<evidence type="ECO:0000256" key="10">
    <source>
        <dbReference type="ARBA" id="ARBA00023237"/>
    </source>
</evidence>
<evidence type="ECO:0000259" key="14">
    <source>
        <dbReference type="Pfam" id="PF00593"/>
    </source>
</evidence>
<comment type="similarity">
    <text evidence="11 12">Belongs to the TonB-dependent receptor family.</text>
</comment>
<dbReference type="OrthoDB" id="8538693at2"/>
<evidence type="ECO:0000313" key="17">
    <source>
        <dbReference type="Proteomes" id="UP000290637"/>
    </source>
</evidence>
<keyword evidence="9 11" id="KW-0472">Membrane</keyword>
<comment type="subcellular location">
    <subcellularLocation>
        <location evidence="1 11">Cell outer membrane</location>
        <topology evidence="1 11">Multi-pass membrane protein</topology>
    </subcellularLocation>
</comment>
<dbReference type="Pfam" id="PF00593">
    <property type="entry name" value="TonB_dep_Rec_b-barrel"/>
    <property type="match status" value="1"/>
</dbReference>
<evidence type="ECO:0000256" key="5">
    <source>
        <dbReference type="ARBA" id="ARBA00022692"/>
    </source>
</evidence>
<keyword evidence="4" id="KW-0410">Iron transport</keyword>
<keyword evidence="7" id="KW-0406">Ion transport</keyword>
<dbReference type="Proteomes" id="UP000290637">
    <property type="component" value="Chromosome"/>
</dbReference>
<feature type="signal peptide" evidence="13">
    <location>
        <begin position="1"/>
        <end position="35"/>
    </location>
</feature>
<dbReference type="Pfam" id="PF07715">
    <property type="entry name" value="Plug"/>
    <property type="match status" value="1"/>
</dbReference>
<evidence type="ECO:0000256" key="9">
    <source>
        <dbReference type="ARBA" id="ARBA00023136"/>
    </source>
</evidence>
<name>A0A4P6KSW5_9BURK</name>
<evidence type="ECO:0000256" key="7">
    <source>
        <dbReference type="ARBA" id="ARBA00023065"/>
    </source>
</evidence>
<evidence type="ECO:0000256" key="3">
    <source>
        <dbReference type="ARBA" id="ARBA00022452"/>
    </source>
</evidence>
<dbReference type="PANTHER" id="PTHR32552:SF81">
    <property type="entry name" value="TONB-DEPENDENT OUTER MEMBRANE RECEPTOR"/>
    <property type="match status" value="1"/>
</dbReference>
<dbReference type="RefSeq" id="WP_130184923.1">
    <property type="nucleotide sequence ID" value="NZ_CP035913.1"/>
</dbReference>
<dbReference type="InterPro" id="IPR036942">
    <property type="entry name" value="Beta-barrel_TonB_sf"/>
</dbReference>
<keyword evidence="6" id="KW-0408">Iron</keyword>
<reference evidence="16 17" key="1">
    <citation type="submission" date="2019-02" db="EMBL/GenBank/DDBJ databases">
        <title>Draft Genome Sequences of Six Type Strains of the Genus Massilia.</title>
        <authorList>
            <person name="Miess H."/>
            <person name="Frediansyhah A."/>
            <person name="Gross H."/>
        </authorList>
    </citation>
    <scope>NUCLEOTIDE SEQUENCE [LARGE SCALE GENOMIC DNA]</scope>
    <source>
        <strain evidence="16 17">DSM 17473</strain>
    </source>
</reference>
<keyword evidence="2 11" id="KW-0813">Transport</keyword>
<keyword evidence="8 12" id="KW-0798">TonB box</keyword>
<feature type="chain" id="PRO_5020446831" evidence="13">
    <location>
        <begin position="36"/>
        <end position="811"/>
    </location>
</feature>
<accession>A0A4P6KSW5</accession>
<dbReference type="Gene3D" id="2.40.170.20">
    <property type="entry name" value="TonB-dependent receptor, beta-barrel domain"/>
    <property type="match status" value="1"/>
</dbReference>
<dbReference type="GO" id="GO:0006826">
    <property type="term" value="P:iron ion transport"/>
    <property type="evidence" value="ECO:0007669"/>
    <property type="project" value="UniProtKB-KW"/>
</dbReference>
<sequence>MITHFSNQSTSPRLRPIAAAIALATLGAVPAQAQAQQDQPAQQAQQADSAKLEQVVVTANKRAQNLQDVPAAISVINDATLQRANVRDIDDLPSLSPALTISYGSQPGNNSINMRGIGTFSLGIGTESDVAVIVDDIPMGMQAGAFKDMTDIFRVEVLKGPQSTLFGKSSIAGALNITTKPIAGTRKASTSFLLTDDKEWRATASVSGPVTDTLRGRVTVSKTGFGGVVDNLYDGSKLNGSRGETIMGKFEWNPTDQFQAVFSPHYNRTNRNCCVNPYTSITPGGYYQNVPQLPASVLNAGVPIGPGNTVVSNDYPAGGKFRDAGAGLRLNWQFGDDSVLAGHNLTSITSFSNYHMDDFQDGDGTSYDILTYLPVNGRPSGLTGGLYSFGTFDVKSITQEVRLTSPDSGRFRYVAGLWYGRNMLNRLLVRAPVSSYVTAYEAQAWNTNYSLFGQGSFAITDKTSLIAGLRLNREDSGYGFTRYTPPPAARVPTEFYTDDHSDNAVTGKVGLEHHVGRDAMAYATFSTGYKGVAYDLTSGFNAAVARKQPVDPEKAKNFELGLKTTLLDNRATLDIALFNTNFRGFQQAAGFTDDDNVFRTTLHSIGGLRTRGLEVDGTLRVSRALLLNGSFAWTQATITEFENGPCHWVLNAAGTGAIVGGNCAPNPKYANSNVQNLAGATLPNAPKIKVNLGGQYDLPLREAGFDLFFTGAYRWQSRTQFALNQDPMTVQGGYGIANIGFGMKDKRDRYKLSFFVNNLFDKTYAIGLGNSVATGTWSARAPNPVAVVSTTSWLPPRDYTRYFGARLDLNF</sequence>
<keyword evidence="16" id="KW-0675">Receptor</keyword>
<proteinExistence type="inferred from homology"/>
<keyword evidence="13" id="KW-0732">Signal</keyword>
<feature type="domain" description="TonB-dependent receptor plug" evidence="15">
    <location>
        <begin position="66"/>
        <end position="174"/>
    </location>
</feature>
<evidence type="ECO:0000256" key="13">
    <source>
        <dbReference type="SAM" id="SignalP"/>
    </source>
</evidence>
<keyword evidence="17" id="KW-1185">Reference proteome</keyword>
<evidence type="ECO:0000256" key="12">
    <source>
        <dbReference type="RuleBase" id="RU003357"/>
    </source>
</evidence>
<dbReference type="PROSITE" id="PS52016">
    <property type="entry name" value="TONB_DEPENDENT_REC_3"/>
    <property type="match status" value="1"/>
</dbReference>
<evidence type="ECO:0000256" key="1">
    <source>
        <dbReference type="ARBA" id="ARBA00004571"/>
    </source>
</evidence>
<feature type="domain" description="TonB-dependent receptor-like beta-barrel" evidence="14">
    <location>
        <begin position="307"/>
        <end position="759"/>
    </location>
</feature>